<accession>A0A132BD11</accession>
<dbReference type="FunFam" id="1.10.8.1310:FF:000001">
    <property type="entry name" value="TBC1 domain family, member 20"/>
    <property type="match status" value="1"/>
</dbReference>
<dbReference type="AlphaFoldDB" id="A0A132BD11"/>
<dbReference type="KEGG" id="psco:LY89DRAFT_710663"/>
<dbReference type="InterPro" id="IPR000195">
    <property type="entry name" value="Rab-GAP-TBC_dom"/>
</dbReference>
<dbReference type="InterPro" id="IPR045913">
    <property type="entry name" value="TBC20/Gyp8-like"/>
</dbReference>
<keyword evidence="5" id="KW-1185">Reference proteome</keyword>
<dbReference type="EMBL" id="KQ947429">
    <property type="protein sequence ID" value="KUJ10315.1"/>
    <property type="molecule type" value="Genomic_DNA"/>
</dbReference>
<name>A0A132BD11_MOLSC</name>
<organism evidence="4 5">
    <name type="scientific">Mollisia scopiformis</name>
    <name type="common">Conifer needle endophyte fungus</name>
    <name type="synonym">Phialocephala scopiformis</name>
    <dbReference type="NCBI Taxonomy" id="149040"/>
    <lineage>
        <taxon>Eukaryota</taxon>
        <taxon>Fungi</taxon>
        <taxon>Dikarya</taxon>
        <taxon>Ascomycota</taxon>
        <taxon>Pezizomycotina</taxon>
        <taxon>Leotiomycetes</taxon>
        <taxon>Helotiales</taxon>
        <taxon>Mollisiaceae</taxon>
        <taxon>Mollisia</taxon>
    </lineage>
</organism>
<dbReference type="OrthoDB" id="206700at2759"/>
<dbReference type="PROSITE" id="PS50086">
    <property type="entry name" value="TBC_RABGAP"/>
    <property type="match status" value="1"/>
</dbReference>
<dbReference type="PANTHER" id="PTHR20913">
    <property type="entry name" value="TBC1 DOMAIN FAMILY MEMBER 20/GTPASE"/>
    <property type="match status" value="1"/>
</dbReference>
<dbReference type="Gene3D" id="1.10.472.80">
    <property type="entry name" value="Ypt/Rab-GAP domain of gyp1p, domain 3"/>
    <property type="match status" value="1"/>
</dbReference>
<dbReference type="GO" id="GO:0006888">
    <property type="term" value="P:endoplasmic reticulum to Golgi vesicle-mediated transport"/>
    <property type="evidence" value="ECO:0007669"/>
    <property type="project" value="TreeGrafter"/>
</dbReference>
<dbReference type="SUPFAM" id="SSF47923">
    <property type="entry name" value="Ypt/Rab-GAP domain of gyp1p"/>
    <property type="match status" value="2"/>
</dbReference>
<feature type="compositionally biased region" description="Basic and acidic residues" evidence="2">
    <location>
        <begin position="1"/>
        <end position="19"/>
    </location>
</feature>
<dbReference type="FunFam" id="1.10.472.80:FF:000060">
    <property type="entry name" value="TBC domain protein, putative"/>
    <property type="match status" value="1"/>
</dbReference>
<dbReference type="FunCoup" id="A0A132BD11">
    <property type="interactions" value="99"/>
</dbReference>
<dbReference type="GeneID" id="28827573"/>
<dbReference type="PANTHER" id="PTHR20913:SF7">
    <property type="entry name" value="RE60063P"/>
    <property type="match status" value="1"/>
</dbReference>
<feature type="region of interest" description="Disordered" evidence="2">
    <location>
        <begin position="1"/>
        <end position="35"/>
    </location>
</feature>
<proteinExistence type="predicted"/>
<dbReference type="SMART" id="SM00164">
    <property type="entry name" value="TBC"/>
    <property type="match status" value="1"/>
</dbReference>
<dbReference type="Gene3D" id="1.10.8.1310">
    <property type="match status" value="1"/>
</dbReference>
<dbReference type="RefSeq" id="XP_018064670.1">
    <property type="nucleotide sequence ID" value="XM_018217847.1"/>
</dbReference>
<feature type="domain" description="Rab-GAP TBC" evidence="3">
    <location>
        <begin position="62"/>
        <end position="252"/>
    </location>
</feature>
<protein>
    <recommendedName>
        <fullName evidence="3">Rab-GAP TBC domain-containing protein</fullName>
    </recommendedName>
</protein>
<evidence type="ECO:0000313" key="4">
    <source>
        <dbReference type="EMBL" id="KUJ10315.1"/>
    </source>
</evidence>
<evidence type="ECO:0000256" key="1">
    <source>
        <dbReference type="ARBA" id="ARBA00022468"/>
    </source>
</evidence>
<sequence>MEPDGRHSDEKNEKEKLEASSRTSSPSLEHESRNAKAAKILEACKERDIETLRRLAISEGGLVSDEVRRQAWPLLLGYASHDADVKEEIEDADSWKKLPQHRDEDQVRLDVDRSFIYYPSDQSPKDLDRRKAELSDLITEVLRRQPYLSYFQGYHDICQVFLLVLEPRSRAPAVARLSALRIRDFMLPTFAQALAQLHLIPSIIHAVHPKLWAHLSATQPFFALSGTLTMYAHDIQEYGDIARLFDVLLAREAVFSAYMFAQIVLQRSDELFETPADEPEMLHSILSKLPKPLDIETLITNTMKLFEKQPPESLRTWRSISRSSVLKTARWHDQTMKQSLNDGETFFKKQVKEIEWADRRERGMKLAWKYRKPARAIGIAVFVGVLSFWLRKSGPSGVLLGAFWRQWVGYQGH</sequence>
<dbReference type="GO" id="GO:0005096">
    <property type="term" value="F:GTPase activator activity"/>
    <property type="evidence" value="ECO:0007669"/>
    <property type="project" value="UniProtKB-KW"/>
</dbReference>
<reference evidence="4 5" key="1">
    <citation type="submission" date="2015-10" db="EMBL/GenBank/DDBJ databases">
        <title>Full genome of DAOMC 229536 Phialocephala scopiformis, a fungal endophyte of spruce producing the potent anti-insectan compound rugulosin.</title>
        <authorList>
            <consortium name="DOE Joint Genome Institute"/>
            <person name="Walker A.K."/>
            <person name="Frasz S.L."/>
            <person name="Seifert K.A."/>
            <person name="Miller J.D."/>
            <person name="Mondo S.J."/>
            <person name="Labutti K."/>
            <person name="Lipzen A."/>
            <person name="Dockter R."/>
            <person name="Kennedy M."/>
            <person name="Grigoriev I.V."/>
            <person name="Spatafora J.W."/>
        </authorList>
    </citation>
    <scope>NUCLEOTIDE SEQUENCE [LARGE SCALE GENOMIC DNA]</scope>
    <source>
        <strain evidence="4 5">CBS 120377</strain>
    </source>
</reference>
<evidence type="ECO:0000256" key="2">
    <source>
        <dbReference type="SAM" id="MobiDB-lite"/>
    </source>
</evidence>
<dbReference type="STRING" id="149040.A0A132BD11"/>
<dbReference type="Pfam" id="PF00566">
    <property type="entry name" value="RabGAP-TBC"/>
    <property type="match status" value="1"/>
</dbReference>
<evidence type="ECO:0000313" key="5">
    <source>
        <dbReference type="Proteomes" id="UP000070700"/>
    </source>
</evidence>
<dbReference type="InterPro" id="IPR035969">
    <property type="entry name" value="Rab-GAP_TBC_sf"/>
</dbReference>
<dbReference type="GO" id="GO:0005789">
    <property type="term" value="C:endoplasmic reticulum membrane"/>
    <property type="evidence" value="ECO:0007669"/>
    <property type="project" value="TreeGrafter"/>
</dbReference>
<keyword evidence="1" id="KW-0343">GTPase activation</keyword>
<dbReference type="Proteomes" id="UP000070700">
    <property type="component" value="Unassembled WGS sequence"/>
</dbReference>
<dbReference type="InParanoid" id="A0A132BD11"/>
<evidence type="ECO:0000259" key="3">
    <source>
        <dbReference type="PROSITE" id="PS50086"/>
    </source>
</evidence>
<gene>
    <name evidence="4" type="ORF">LY89DRAFT_710663</name>
</gene>